<protein>
    <submittedName>
        <fullName evidence="6">Methyl-accepting chemotaxis protein</fullName>
    </submittedName>
</protein>
<dbReference type="EMBL" id="CP000627">
    <property type="protein sequence ID" value="ABQ21973.1"/>
    <property type="molecule type" value="Genomic_DNA"/>
</dbReference>
<feature type="domain" description="PAC" evidence="5">
    <location>
        <begin position="214"/>
        <end position="269"/>
    </location>
</feature>
<organism evidence="6 7">
    <name type="scientific">Vibrio cholerae serotype O1 (strain ATCC 39541 / Classical Ogawa 395 / O395)</name>
    <dbReference type="NCBI Taxonomy" id="345073"/>
    <lineage>
        <taxon>Bacteria</taxon>
        <taxon>Pseudomonadati</taxon>
        <taxon>Pseudomonadota</taxon>
        <taxon>Gammaproteobacteria</taxon>
        <taxon>Vibrionales</taxon>
        <taxon>Vibrionaceae</taxon>
        <taxon>Vibrio</taxon>
    </lineage>
</organism>
<dbReference type="eggNOG" id="COG0840">
    <property type="taxonomic scope" value="Bacteria"/>
</dbReference>
<feature type="coiled-coil region" evidence="2">
    <location>
        <begin position="411"/>
        <end position="438"/>
    </location>
</feature>
<dbReference type="NCBIfam" id="TIGR00229">
    <property type="entry name" value="sensory_box"/>
    <property type="match status" value="2"/>
</dbReference>
<dbReference type="PANTHER" id="PTHR24422">
    <property type="entry name" value="CHEMOTAXIS PROTEIN METHYLTRANSFERASE"/>
    <property type="match status" value="1"/>
</dbReference>
<feature type="domain" description="PAC" evidence="5">
    <location>
        <begin position="94"/>
        <end position="149"/>
    </location>
</feature>
<sequence>MIWKPFMPFWKKAAAQSEVEQHNHDSDIVSALKRNLAYIEFDPQGKILDANALFLSAMGYTKEEVIGQHHKIFCDPETVNSLEYAQFWKSLAQGQAQRKMFHRLKKDGSSIWIEATYMPVRNRAGDVYKVTKVAHDVTKSKITADKQAAVFHALDRSSAMIQFNPDGTIKEANENFLKATGYRLEEIVGKHHRMFCDDRFYKENPNFWRELARGEFKSGLFHRRTRHGQDLWLEATYNPIFNDAGVVTQVVKFASDVTDQVLKAHATKEASQMAQQTSAETVRVAESGREMIDAAATIASGITESIAGANALMTDLSSQSQRITQIVTTINKIAEQTNLLALNAAIEAARAGEYGRGFAVVADEVRSLASNTSQATSEIDNIVKRNSQLTEQSGQTMEQIQAKVTEFNHMLQQTQSLIEQIQHAAENVQKTVSNIVDE</sequence>
<dbReference type="InterPro" id="IPR000014">
    <property type="entry name" value="PAS"/>
</dbReference>
<accession>A0A0H3AN34</accession>
<dbReference type="FunFam" id="3.30.450.20:FF:000103">
    <property type="entry name" value="Methyl-accepting chemotaxis protein"/>
    <property type="match status" value="1"/>
</dbReference>
<keyword evidence="2" id="KW-0175">Coiled coil</keyword>
<dbReference type="SMART" id="SM00086">
    <property type="entry name" value="PAC"/>
    <property type="match status" value="2"/>
</dbReference>
<dbReference type="PROSITE" id="PS50112">
    <property type="entry name" value="PAS"/>
    <property type="match status" value="2"/>
</dbReference>
<reference evidence="6 7" key="1">
    <citation type="submission" date="2007-03" db="EMBL/GenBank/DDBJ databases">
        <authorList>
            <person name="Heidelberg J."/>
        </authorList>
    </citation>
    <scope>NUCLEOTIDE SEQUENCE [LARGE SCALE GENOMIC DNA]</scope>
    <source>
        <strain evidence="7">ATCC 39541 / Classical Ogawa 395 / O395</strain>
    </source>
</reference>
<dbReference type="Pfam" id="PF00015">
    <property type="entry name" value="MCPsignal"/>
    <property type="match status" value="1"/>
</dbReference>
<dbReference type="PROSITE" id="PS50113">
    <property type="entry name" value="PAC"/>
    <property type="match status" value="2"/>
</dbReference>
<feature type="domain" description="PAS" evidence="4">
    <location>
        <begin position="146"/>
        <end position="190"/>
    </location>
</feature>
<dbReference type="SUPFAM" id="SSF55785">
    <property type="entry name" value="PYP-like sensor domain (PAS domain)"/>
    <property type="match status" value="2"/>
</dbReference>
<keyword evidence="1" id="KW-0807">Transducer</keyword>
<dbReference type="Gene3D" id="3.30.450.20">
    <property type="entry name" value="PAS domain"/>
    <property type="match status" value="2"/>
</dbReference>
<dbReference type="KEGG" id="vcr:VC395_1525"/>
<dbReference type="InterPro" id="IPR050903">
    <property type="entry name" value="Bact_Chemotaxis_MeTrfase"/>
</dbReference>
<dbReference type="InterPro" id="IPR004089">
    <property type="entry name" value="MCPsignal_dom"/>
</dbReference>
<evidence type="ECO:0000259" key="5">
    <source>
        <dbReference type="PROSITE" id="PS50113"/>
    </source>
</evidence>
<dbReference type="InterPro" id="IPR000700">
    <property type="entry name" value="PAS-assoc_C"/>
</dbReference>
<dbReference type="InterPro" id="IPR013656">
    <property type="entry name" value="PAS_4"/>
</dbReference>
<evidence type="ECO:0000313" key="6">
    <source>
        <dbReference type="EMBL" id="ABQ21973.1"/>
    </source>
</evidence>
<evidence type="ECO:0000256" key="1">
    <source>
        <dbReference type="PROSITE-ProRule" id="PRU00284"/>
    </source>
</evidence>
<proteinExistence type="predicted"/>
<dbReference type="PATRIC" id="fig|345073.21.peg.1476"/>
<dbReference type="GO" id="GO:0006935">
    <property type="term" value="P:chemotaxis"/>
    <property type="evidence" value="ECO:0007669"/>
    <property type="project" value="UniProtKB-ARBA"/>
</dbReference>
<feature type="domain" description="PAS" evidence="4">
    <location>
        <begin position="42"/>
        <end position="94"/>
    </location>
</feature>
<evidence type="ECO:0000259" key="4">
    <source>
        <dbReference type="PROSITE" id="PS50112"/>
    </source>
</evidence>
<dbReference type="KEGG" id="vco:VC0395_A1017"/>
<feature type="domain" description="Methyl-accepting transducer" evidence="3">
    <location>
        <begin position="269"/>
        <end position="438"/>
    </location>
</feature>
<dbReference type="InterPro" id="IPR001610">
    <property type="entry name" value="PAC"/>
</dbReference>
<dbReference type="GO" id="GO:0016020">
    <property type="term" value="C:membrane"/>
    <property type="evidence" value="ECO:0007669"/>
    <property type="project" value="InterPro"/>
</dbReference>
<dbReference type="SUPFAM" id="SSF58104">
    <property type="entry name" value="Methyl-accepting chemotaxis protein (MCP) signaling domain"/>
    <property type="match status" value="1"/>
</dbReference>
<dbReference type="InterPro" id="IPR013655">
    <property type="entry name" value="PAS_fold_3"/>
</dbReference>
<dbReference type="SMART" id="SM00283">
    <property type="entry name" value="MA"/>
    <property type="match status" value="1"/>
</dbReference>
<evidence type="ECO:0000256" key="2">
    <source>
        <dbReference type="SAM" id="Coils"/>
    </source>
</evidence>
<dbReference type="GO" id="GO:0007165">
    <property type="term" value="P:signal transduction"/>
    <property type="evidence" value="ECO:0007669"/>
    <property type="project" value="UniProtKB-KW"/>
</dbReference>
<dbReference type="Gene3D" id="1.10.287.950">
    <property type="entry name" value="Methyl-accepting chemotaxis protein"/>
    <property type="match status" value="1"/>
</dbReference>
<dbReference type="Pfam" id="PF08447">
    <property type="entry name" value="PAS_3"/>
    <property type="match status" value="1"/>
</dbReference>
<dbReference type="SMART" id="SM00091">
    <property type="entry name" value="PAS"/>
    <property type="match status" value="2"/>
</dbReference>
<dbReference type="OrthoDB" id="9765776at2"/>
<dbReference type="InterPro" id="IPR035965">
    <property type="entry name" value="PAS-like_dom_sf"/>
</dbReference>
<name>A0A0H3AN34_VIBC3</name>
<dbReference type="PROSITE" id="PS50111">
    <property type="entry name" value="CHEMOTAXIS_TRANSDUC_2"/>
    <property type="match status" value="1"/>
</dbReference>
<dbReference type="Pfam" id="PF08448">
    <property type="entry name" value="PAS_4"/>
    <property type="match status" value="1"/>
</dbReference>
<evidence type="ECO:0000313" key="7">
    <source>
        <dbReference type="Proteomes" id="UP000000249"/>
    </source>
</evidence>
<dbReference type="Proteomes" id="UP000000249">
    <property type="component" value="Chromosome 1"/>
</dbReference>
<dbReference type="PANTHER" id="PTHR24422:SF10">
    <property type="entry name" value="CHEMOTAXIS PROTEIN METHYLTRANSFERASE 2"/>
    <property type="match status" value="1"/>
</dbReference>
<gene>
    <name evidence="6" type="ordered locus">VC0395_A1017</name>
</gene>
<dbReference type="CDD" id="cd00130">
    <property type="entry name" value="PAS"/>
    <property type="match status" value="2"/>
</dbReference>
<evidence type="ECO:0000259" key="3">
    <source>
        <dbReference type="PROSITE" id="PS50111"/>
    </source>
</evidence>
<dbReference type="AlphaFoldDB" id="A0A0H3AN34"/>
<dbReference type="eggNOG" id="COG2202">
    <property type="taxonomic scope" value="Bacteria"/>
</dbReference>